<organism evidence="1 2">
    <name type="scientific">Glycomyces albidus</name>
    <dbReference type="NCBI Taxonomy" id="2656774"/>
    <lineage>
        <taxon>Bacteria</taxon>
        <taxon>Bacillati</taxon>
        <taxon>Actinomycetota</taxon>
        <taxon>Actinomycetes</taxon>
        <taxon>Glycomycetales</taxon>
        <taxon>Glycomycetaceae</taxon>
        <taxon>Glycomyces</taxon>
    </lineage>
</organism>
<dbReference type="RefSeq" id="WP_153026585.1">
    <property type="nucleotide sequence ID" value="NZ_WIAO01000024.1"/>
</dbReference>
<proteinExistence type="predicted"/>
<name>A0A6L5GCN1_9ACTN</name>
<sequence length="77" mass="8388">MNRRDARFTAGPYDGKFLVAEEDASGSIAALVCDGRPGALETIADFWFADLRELEIGVTEDGWNVEWLPSGSLGTPR</sequence>
<evidence type="ECO:0000313" key="1">
    <source>
        <dbReference type="EMBL" id="MQM27447.1"/>
    </source>
</evidence>
<dbReference type="EMBL" id="WIAO01000024">
    <property type="protein sequence ID" value="MQM27447.1"/>
    <property type="molecule type" value="Genomic_DNA"/>
</dbReference>
<accession>A0A6L5GCN1</accession>
<protein>
    <submittedName>
        <fullName evidence="1">Uncharacterized protein</fullName>
    </submittedName>
</protein>
<reference evidence="1 2" key="1">
    <citation type="submission" date="2019-10" db="EMBL/GenBank/DDBJ databases">
        <title>Glycomyces albidus sp. nov., a novel actinomycete isolated from rhizosphere soil of wheat (Triticum aestivum L.).</title>
        <authorList>
            <person name="Qian L."/>
        </authorList>
    </citation>
    <scope>NUCLEOTIDE SEQUENCE [LARGE SCALE GENOMIC DNA]</scope>
    <source>
        <strain evidence="1 2">NEAU-7082</strain>
    </source>
</reference>
<evidence type="ECO:0000313" key="2">
    <source>
        <dbReference type="Proteomes" id="UP000477750"/>
    </source>
</evidence>
<comment type="caution">
    <text evidence="1">The sequence shown here is derived from an EMBL/GenBank/DDBJ whole genome shotgun (WGS) entry which is preliminary data.</text>
</comment>
<keyword evidence="2" id="KW-1185">Reference proteome</keyword>
<dbReference type="AlphaFoldDB" id="A0A6L5GCN1"/>
<gene>
    <name evidence="1" type="ORF">GFD30_17980</name>
</gene>
<dbReference type="Proteomes" id="UP000477750">
    <property type="component" value="Unassembled WGS sequence"/>
</dbReference>